<sequence length="496" mass="55594">MNEFMSFGDPARFEIAARWTSDAEPRERLPQDGGWSTGDLRITVGHQVLTARRYNGSEYNHIAWYLAPLLDWLLSQWTSLLHEEAFAWPEKGGAPAAWAVFAALGRSIASSDQAEQAQYRAVQGWWMRHALRAADSSALYPDLCLRRLGDDIEISWAGRQPVHAPEGFTLTSPPGYALFEVAAVAVPLWHFLEWALQTAQGVTALDRDAINGMRERFHQLKRTPLKALELKYLSDRVQTLLQSARATVDLKDSSVVFRDVPAIAELDPAVLMFGGLNPCIGNEDAVRLIRFLANYQGGTEAEALAMLVDERSWNHALAPYEEGYDLAEEVREEIEVPLEERDVNVHRILHDLGIKVEEVSLDTDSVRGVAIAGPSFAPAILVNTKSVFNQTWVGRKFTLAHELCHILFDRTRAKKLSHVSGPWTAPRTEKRANAFAVMFLASRAATRSVFREYGIDRTREAAQALQLGHSAFVEHLYNLGLIDEAQREQLRSRADT</sequence>
<evidence type="ECO:0000313" key="3">
    <source>
        <dbReference type="Proteomes" id="UP001156903"/>
    </source>
</evidence>
<organism evidence="2 3">
    <name type="scientific">Hydrogenophaga electricum</name>
    <dbReference type="NCBI Taxonomy" id="1230953"/>
    <lineage>
        <taxon>Bacteria</taxon>
        <taxon>Pseudomonadati</taxon>
        <taxon>Pseudomonadota</taxon>
        <taxon>Betaproteobacteria</taxon>
        <taxon>Burkholderiales</taxon>
        <taxon>Comamonadaceae</taxon>
        <taxon>Hydrogenophaga</taxon>
    </lineage>
</organism>
<evidence type="ECO:0000259" key="1">
    <source>
        <dbReference type="Pfam" id="PF06114"/>
    </source>
</evidence>
<dbReference type="InterPro" id="IPR010359">
    <property type="entry name" value="IrrE_HExxH"/>
</dbReference>
<evidence type="ECO:0000313" key="2">
    <source>
        <dbReference type="EMBL" id="GLS16083.1"/>
    </source>
</evidence>
<dbReference type="PANTHER" id="PTHR43236:SF1">
    <property type="entry name" value="BLL7220 PROTEIN"/>
    <property type="match status" value="1"/>
</dbReference>
<feature type="domain" description="IrrE N-terminal-like" evidence="1">
    <location>
        <begin position="353"/>
        <end position="470"/>
    </location>
</feature>
<dbReference type="PANTHER" id="PTHR43236">
    <property type="entry name" value="ANTITOXIN HIGA1"/>
    <property type="match status" value="1"/>
</dbReference>
<comment type="caution">
    <text evidence="2">The sequence shown here is derived from an EMBL/GenBank/DDBJ whole genome shotgun (WGS) entry which is preliminary data.</text>
</comment>
<dbReference type="Proteomes" id="UP001156903">
    <property type="component" value="Unassembled WGS sequence"/>
</dbReference>
<keyword evidence="3" id="KW-1185">Reference proteome</keyword>
<proteinExistence type="predicted"/>
<accession>A0ABQ6C6V3</accession>
<dbReference type="InterPro" id="IPR052345">
    <property type="entry name" value="Rad_response_metalloprotease"/>
</dbReference>
<gene>
    <name evidence="2" type="ORF">GCM10007935_35230</name>
</gene>
<reference evidence="3" key="1">
    <citation type="journal article" date="2019" name="Int. J. Syst. Evol. Microbiol.">
        <title>The Global Catalogue of Microorganisms (GCM) 10K type strain sequencing project: providing services to taxonomists for standard genome sequencing and annotation.</title>
        <authorList>
            <consortium name="The Broad Institute Genomics Platform"/>
            <consortium name="The Broad Institute Genome Sequencing Center for Infectious Disease"/>
            <person name="Wu L."/>
            <person name="Ma J."/>
        </authorList>
    </citation>
    <scope>NUCLEOTIDE SEQUENCE [LARGE SCALE GENOMIC DNA]</scope>
    <source>
        <strain evidence="3">NBRC 109341</strain>
    </source>
</reference>
<dbReference type="Gene3D" id="1.10.10.2910">
    <property type="match status" value="1"/>
</dbReference>
<dbReference type="Pfam" id="PF06114">
    <property type="entry name" value="Peptidase_M78"/>
    <property type="match status" value="1"/>
</dbReference>
<dbReference type="RefSeq" id="WP_284308877.1">
    <property type="nucleotide sequence ID" value="NZ_BSPB01000043.1"/>
</dbReference>
<dbReference type="EMBL" id="BSPB01000043">
    <property type="protein sequence ID" value="GLS16083.1"/>
    <property type="molecule type" value="Genomic_DNA"/>
</dbReference>
<name>A0ABQ6C6V3_9BURK</name>
<protein>
    <recommendedName>
        <fullName evidence="1">IrrE N-terminal-like domain-containing protein</fullName>
    </recommendedName>
</protein>